<dbReference type="OrthoDB" id="9784013at2"/>
<dbReference type="GO" id="GO:0046951">
    <property type="term" value="P:ketone body biosynthetic process"/>
    <property type="evidence" value="ECO:0007669"/>
    <property type="project" value="TreeGrafter"/>
</dbReference>
<dbReference type="SUPFAM" id="SSF51569">
    <property type="entry name" value="Aldolase"/>
    <property type="match status" value="1"/>
</dbReference>
<accession>A0A4Z0GM12</accession>
<evidence type="ECO:0000256" key="4">
    <source>
        <dbReference type="SAM" id="MobiDB-lite"/>
    </source>
</evidence>
<organism evidence="6 7">
    <name type="scientific">Sporolactobacillus shoreae</name>
    <dbReference type="NCBI Taxonomy" id="1465501"/>
    <lineage>
        <taxon>Bacteria</taxon>
        <taxon>Bacillati</taxon>
        <taxon>Bacillota</taxon>
        <taxon>Bacilli</taxon>
        <taxon>Bacillales</taxon>
        <taxon>Sporolactobacillaceae</taxon>
        <taxon>Sporolactobacillus</taxon>
    </lineage>
</organism>
<dbReference type="InterPro" id="IPR013785">
    <property type="entry name" value="Aldolase_TIM"/>
</dbReference>
<dbReference type="EMBL" id="SRJD01000013">
    <property type="protein sequence ID" value="TGA97516.1"/>
    <property type="molecule type" value="Genomic_DNA"/>
</dbReference>
<dbReference type="Pfam" id="PF00682">
    <property type="entry name" value="HMGL-like"/>
    <property type="match status" value="1"/>
</dbReference>
<dbReference type="GO" id="GO:0004419">
    <property type="term" value="F:hydroxymethylglutaryl-CoA lyase activity"/>
    <property type="evidence" value="ECO:0007669"/>
    <property type="project" value="TreeGrafter"/>
</dbReference>
<keyword evidence="3 6" id="KW-0456">Lyase</keyword>
<name>A0A4Z0GM12_9BACL</name>
<sequence>MNEFKLPKQVQLCEVAPRDGFQAEKKWIPTEEKINLIHRLHQAGVTSMEVTSFVHPLAIPQLKDAEQVVAAVRHLPGLALRALIPNARGAERAFQAGIKEVKCILSATDAHSLANTNCTVDQALVRIQSIADYSQSKGIKATGSISVAFGCPYVGEVSPQQVERLILSYTRLGIQEISLADTTGMANPRRVFDLFGKMRDRFPDVTFSAHFHNTRGLAQANVLAALQQGIVEFDSSAAGLGGCPYAPGASGNVASEDLVFMFQEMGIATGTRLNDLLLAAQEMKKVVGHDGGSFLLQAGVPKKHEQPAGQTKEEKS</sequence>
<dbReference type="AlphaFoldDB" id="A0A4Z0GM12"/>
<dbReference type="Gene3D" id="3.20.20.70">
    <property type="entry name" value="Aldolase class I"/>
    <property type="match status" value="1"/>
</dbReference>
<reference evidence="6 7" key="1">
    <citation type="journal article" date="2015" name="Int. J. Syst. Evol. Microbiol.">
        <title>Sporolactobacillus shoreae sp. nov. and Sporolactobacillus spathodeae sp. nov., two spore-forming lactic acid bacteria isolated from tree barks in Thailand.</title>
        <authorList>
            <person name="Thamacharoensuk T."/>
            <person name="Kitahara M."/>
            <person name="Ohkuma M."/>
            <person name="Thongchul N."/>
            <person name="Tanasupawat S."/>
        </authorList>
    </citation>
    <scope>NUCLEOTIDE SEQUENCE [LARGE SCALE GENOMIC DNA]</scope>
    <source>
        <strain evidence="6 7">BK92</strain>
    </source>
</reference>
<dbReference type="PANTHER" id="PTHR42738:SF7">
    <property type="entry name" value="HYDROXYMETHYLGLUTARYL-COA LYASE"/>
    <property type="match status" value="1"/>
</dbReference>
<comment type="caution">
    <text evidence="6">The sequence shown here is derived from an EMBL/GenBank/DDBJ whole genome shotgun (WGS) entry which is preliminary data.</text>
</comment>
<evidence type="ECO:0000313" key="7">
    <source>
        <dbReference type="Proteomes" id="UP000298347"/>
    </source>
</evidence>
<keyword evidence="2" id="KW-0479">Metal-binding</keyword>
<dbReference type="PROSITE" id="PS50991">
    <property type="entry name" value="PYR_CT"/>
    <property type="match status" value="1"/>
</dbReference>
<dbReference type="GO" id="GO:0046872">
    <property type="term" value="F:metal ion binding"/>
    <property type="evidence" value="ECO:0007669"/>
    <property type="project" value="UniProtKB-KW"/>
</dbReference>
<dbReference type="NCBIfam" id="NF004283">
    <property type="entry name" value="PRK05692.1"/>
    <property type="match status" value="1"/>
</dbReference>
<evidence type="ECO:0000256" key="2">
    <source>
        <dbReference type="ARBA" id="ARBA00022723"/>
    </source>
</evidence>
<evidence type="ECO:0000256" key="3">
    <source>
        <dbReference type="ARBA" id="ARBA00023239"/>
    </source>
</evidence>
<dbReference type="PANTHER" id="PTHR42738">
    <property type="entry name" value="HYDROXYMETHYLGLUTARYL-COA LYASE"/>
    <property type="match status" value="1"/>
</dbReference>
<dbReference type="InterPro" id="IPR000891">
    <property type="entry name" value="PYR_CT"/>
</dbReference>
<evidence type="ECO:0000313" key="6">
    <source>
        <dbReference type="EMBL" id="TGA97516.1"/>
    </source>
</evidence>
<feature type="domain" description="Pyruvate carboxyltransferase" evidence="5">
    <location>
        <begin position="10"/>
        <end position="277"/>
    </location>
</feature>
<protein>
    <submittedName>
        <fullName evidence="6">Hydroxymethylglutaryl-CoA lyase</fullName>
    </submittedName>
</protein>
<comment type="similarity">
    <text evidence="1">Belongs to the HMG-CoA lyase family.</text>
</comment>
<gene>
    <name evidence="6" type="ORF">E4665_11765</name>
</gene>
<dbReference type="InterPro" id="IPR043594">
    <property type="entry name" value="HMGL"/>
</dbReference>
<dbReference type="GO" id="GO:0006552">
    <property type="term" value="P:L-leucine catabolic process"/>
    <property type="evidence" value="ECO:0007669"/>
    <property type="project" value="TreeGrafter"/>
</dbReference>
<keyword evidence="7" id="KW-1185">Reference proteome</keyword>
<dbReference type="RefSeq" id="WP_135348982.1">
    <property type="nucleotide sequence ID" value="NZ_SRJD01000013.1"/>
</dbReference>
<feature type="compositionally biased region" description="Basic and acidic residues" evidence="4">
    <location>
        <begin position="302"/>
        <end position="316"/>
    </location>
</feature>
<feature type="region of interest" description="Disordered" evidence="4">
    <location>
        <begin position="297"/>
        <end position="316"/>
    </location>
</feature>
<evidence type="ECO:0000259" key="5">
    <source>
        <dbReference type="PROSITE" id="PS50991"/>
    </source>
</evidence>
<dbReference type="Proteomes" id="UP000298347">
    <property type="component" value="Unassembled WGS sequence"/>
</dbReference>
<dbReference type="CDD" id="cd07938">
    <property type="entry name" value="DRE_TIM_HMGL"/>
    <property type="match status" value="1"/>
</dbReference>
<evidence type="ECO:0000256" key="1">
    <source>
        <dbReference type="ARBA" id="ARBA00009405"/>
    </source>
</evidence>
<proteinExistence type="inferred from homology"/>
<dbReference type="FunFam" id="3.20.20.70:FF:000071">
    <property type="entry name" value="Hydroxymethylglutaryl-CoA lyase"/>
    <property type="match status" value="1"/>
</dbReference>